<organism evidence="2 3">
    <name type="scientific">Ceriporiopsis subvermispora (strain B)</name>
    <name type="common">White-rot fungus</name>
    <name type="synonym">Gelatoporia subvermispora</name>
    <dbReference type="NCBI Taxonomy" id="914234"/>
    <lineage>
        <taxon>Eukaryota</taxon>
        <taxon>Fungi</taxon>
        <taxon>Dikarya</taxon>
        <taxon>Basidiomycota</taxon>
        <taxon>Agaricomycotina</taxon>
        <taxon>Agaricomycetes</taxon>
        <taxon>Polyporales</taxon>
        <taxon>Gelatoporiaceae</taxon>
        <taxon>Gelatoporia</taxon>
    </lineage>
</organism>
<feature type="region of interest" description="Disordered" evidence="1">
    <location>
        <begin position="177"/>
        <end position="288"/>
    </location>
</feature>
<reference evidence="2 3" key="1">
    <citation type="journal article" date="2012" name="Proc. Natl. Acad. Sci. U.S.A.">
        <title>Comparative genomics of Ceriporiopsis subvermispora and Phanerochaete chrysosporium provide insight into selective ligninolysis.</title>
        <authorList>
            <person name="Fernandez-Fueyo E."/>
            <person name="Ruiz-Duenas F.J."/>
            <person name="Ferreira P."/>
            <person name="Floudas D."/>
            <person name="Hibbett D.S."/>
            <person name="Canessa P."/>
            <person name="Larrondo L.F."/>
            <person name="James T.Y."/>
            <person name="Seelenfreund D."/>
            <person name="Lobos S."/>
            <person name="Polanco R."/>
            <person name="Tello M."/>
            <person name="Honda Y."/>
            <person name="Watanabe T."/>
            <person name="Watanabe T."/>
            <person name="Ryu J.S."/>
            <person name="Kubicek C.P."/>
            <person name="Schmoll M."/>
            <person name="Gaskell J."/>
            <person name="Hammel K.E."/>
            <person name="St John F.J."/>
            <person name="Vanden Wymelenberg A."/>
            <person name="Sabat G."/>
            <person name="Splinter BonDurant S."/>
            <person name="Syed K."/>
            <person name="Yadav J.S."/>
            <person name="Doddapaneni H."/>
            <person name="Subramanian V."/>
            <person name="Lavin J.L."/>
            <person name="Oguiza J.A."/>
            <person name="Perez G."/>
            <person name="Pisabarro A.G."/>
            <person name="Ramirez L."/>
            <person name="Santoyo F."/>
            <person name="Master E."/>
            <person name="Coutinho P.M."/>
            <person name="Henrissat B."/>
            <person name="Lombard V."/>
            <person name="Magnuson J.K."/>
            <person name="Kuees U."/>
            <person name="Hori C."/>
            <person name="Igarashi K."/>
            <person name="Samejima M."/>
            <person name="Held B.W."/>
            <person name="Barry K.W."/>
            <person name="LaButti K.M."/>
            <person name="Lapidus A."/>
            <person name="Lindquist E.A."/>
            <person name="Lucas S.M."/>
            <person name="Riley R."/>
            <person name="Salamov A.A."/>
            <person name="Hoffmeister D."/>
            <person name="Schwenk D."/>
            <person name="Hadar Y."/>
            <person name="Yarden O."/>
            <person name="de Vries R.P."/>
            <person name="Wiebenga A."/>
            <person name="Stenlid J."/>
            <person name="Eastwood D."/>
            <person name="Grigoriev I.V."/>
            <person name="Berka R.M."/>
            <person name="Blanchette R.A."/>
            <person name="Kersten P."/>
            <person name="Martinez A.T."/>
            <person name="Vicuna R."/>
            <person name="Cullen D."/>
        </authorList>
    </citation>
    <scope>NUCLEOTIDE SEQUENCE [LARGE SCALE GENOMIC DNA]</scope>
    <source>
        <strain evidence="2 3">B</strain>
    </source>
</reference>
<evidence type="ECO:0000313" key="2">
    <source>
        <dbReference type="EMBL" id="EMD41569.1"/>
    </source>
</evidence>
<name>M2PXG7_CERS8</name>
<protein>
    <submittedName>
        <fullName evidence="2">Uncharacterized protein</fullName>
    </submittedName>
</protein>
<dbReference type="HOGENOM" id="CLU_966431_0_0_1"/>
<gene>
    <name evidence="2" type="ORF">CERSUDRAFT_90136</name>
</gene>
<dbReference type="Proteomes" id="UP000016930">
    <property type="component" value="Unassembled WGS sequence"/>
</dbReference>
<evidence type="ECO:0000256" key="1">
    <source>
        <dbReference type="SAM" id="MobiDB-lite"/>
    </source>
</evidence>
<dbReference type="AlphaFoldDB" id="M2PXG7"/>
<dbReference type="STRING" id="914234.M2PXG7"/>
<dbReference type="OrthoDB" id="2756752at2759"/>
<sequence length="288" mass="31926">MARGVVKHSCVKRLPNEDMLLTDRSSRSGRRYLYTTAQLRAYAEFDRSLRSGGANLASCPIPAGYEQFQRLWAQDPTCPYQFCSFDRLGLITFAGQPIPVDELAPRPRRQVVEVSPYSEFEEGAFKALMMSTVMKEARRVESSAKGFKDRKRRRTEVDHSDETNVYSSLFAGIQAQVRDRRSNSVPIAGPSQPRRAPVPSARATHHFSPTPPPPGAEDPNSRDDGIIDYTSPSETGETQSSGKGKKREQPPREKKKKSRKASPLAAAPPPQEDGVDNTGTGDSTMRVD</sequence>
<keyword evidence="3" id="KW-1185">Reference proteome</keyword>
<feature type="compositionally biased region" description="Polar residues" evidence="1">
    <location>
        <begin position="277"/>
        <end position="288"/>
    </location>
</feature>
<evidence type="ECO:0000313" key="3">
    <source>
        <dbReference type="Proteomes" id="UP000016930"/>
    </source>
</evidence>
<feature type="compositionally biased region" description="Polar residues" evidence="1">
    <location>
        <begin position="230"/>
        <end position="242"/>
    </location>
</feature>
<accession>M2PXG7</accession>
<feature type="region of interest" description="Disordered" evidence="1">
    <location>
        <begin position="139"/>
        <end position="160"/>
    </location>
</feature>
<proteinExistence type="predicted"/>
<dbReference type="EMBL" id="KB445791">
    <property type="protein sequence ID" value="EMD41569.1"/>
    <property type="molecule type" value="Genomic_DNA"/>
</dbReference>